<feature type="compositionally biased region" description="Basic and acidic residues" evidence="1">
    <location>
        <begin position="12"/>
        <end position="29"/>
    </location>
</feature>
<organism evidence="2 3">
    <name type="scientific">Cercophora samala</name>
    <dbReference type="NCBI Taxonomy" id="330535"/>
    <lineage>
        <taxon>Eukaryota</taxon>
        <taxon>Fungi</taxon>
        <taxon>Dikarya</taxon>
        <taxon>Ascomycota</taxon>
        <taxon>Pezizomycotina</taxon>
        <taxon>Sordariomycetes</taxon>
        <taxon>Sordariomycetidae</taxon>
        <taxon>Sordariales</taxon>
        <taxon>Lasiosphaeriaceae</taxon>
        <taxon>Cercophora</taxon>
    </lineage>
</organism>
<keyword evidence="3" id="KW-1185">Reference proteome</keyword>
<sequence>MKMLCEAAMHSAGDKYRNSDKTPRSKTPEADNAVVTSKDTLNCPSSPVYRTRIVSPDEIAKRSWKVVRFGDYDVLDLDSDAEKGFQPKRSQIEGMIRHMRTSDTGRVPVATVKGYKLRRRGSPCSKAFNAAVIMSNSAAFAGDVKKMIRQSGILSDIDGQEFKVVVQDAPLQYGKGNDETVGSELRSVKSATDSERSRRSLDLFRLIRLVGRRNASRPPEGIPEDCESQTGRRLEKKRARN</sequence>
<dbReference type="Proteomes" id="UP001174997">
    <property type="component" value="Unassembled WGS sequence"/>
</dbReference>
<dbReference type="EMBL" id="JAULSY010000133">
    <property type="protein sequence ID" value="KAK0663018.1"/>
    <property type="molecule type" value="Genomic_DNA"/>
</dbReference>
<name>A0AA39Z2P1_9PEZI</name>
<protein>
    <submittedName>
        <fullName evidence="2">Uncharacterized protein</fullName>
    </submittedName>
</protein>
<evidence type="ECO:0000256" key="1">
    <source>
        <dbReference type="SAM" id="MobiDB-lite"/>
    </source>
</evidence>
<reference evidence="2" key="1">
    <citation type="submission" date="2023-06" db="EMBL/GenBank/DDBJ databases">
        <title>Genome-scale phylogeny and comparative genomics of the fungal order Sordariales.</title>
        <authorList>
            <consortium name="Lawrence Berkeley National Laboratory"/>
            <person name="Hensen N."/>
            <person name="Bonometti L."/>
            <person name="Westerberg I."/>
            <person name="Brannstrom I.O."/>
            <person name="Guillou S."/>
            <person name="Cros-Aarteil S."/>
            <person name="Calhoun S."/>
            <person name="Haridas S."/>
            <person name="Kuo A."/>
            <person name="Mondo S."/>
            <person name="Pangilinan J."/>
            <person name="Riley R."/>
            <person name="Labutti K."/>
            <person name="Andreopoulos B."/>
            <person name="Lipzen A."/>
            <person name="Chen C."/>
            <person name="Yanf M."/>
            <person name="Daum C."/>
            <person name="Ng V."/>
            <person name="Clum A."/>
            <person name="Steindorff A."/>
            <person name="Ohm R."/>
            <person name="Martin F."/>
            <person name="Silar P."/>
            <person name="Natvig D."/>
            <person name="Lalanne C."/>
            <person name="Gautier V."/>
            <person name="Ament-Velasquez S.L."/>
            <person name="Kruys A."/>
            <person name="Hutchinson M.I."/>
            <person name="Powell A.J."/>
            <person name="Barry K."/>
            <person name="Miller A.N."/>
            <person name="Grigoriev I.V."/>
            <person name="Debuchy R."/>
            <person name="Gladieux P."/>
            <person name="Thoren M.H."/>
            <person name="Johannesson H."/>
        </authorList>
    </citation>
    <scope>NUCLEOTIDE SEQUENCE</scope>
    <source>
        <strain evidence="2">CBS 307.81</strain>
    </source>
</reference>
<dbReference type="AlphaFoldDB" id="A0AA39Z2P1"/>
<feature type="region of interest" description="Disordered" evidence="1">
    <location>
        <begin position="215"/>
        <end position="241"/>
    </location>
</feature>
<evidence type="ECO:0000313" key="2">
    <source>
        <dbReference type="EMBL" id="KAK0663018.1"/>
    </source>
</evidence>
<proteinExistence type="predicted"/>
<gene>
    <name evidence="2" type="ORF">QBC41DRAFT_381483</name>
</gene>
<feature type="region of interest" description="Disordered" evidence="1">
    <location>
        <begin position="10"/>
        <end position="32"/>
    </location>
</feature>
<comment type="caution">
    <text evidence="2">The sequence shown here is derived from an EMBL/GenBank/DDBJ whole genome shotgun (WGS) entry which is preliminary data.</text>
</comment>
<accession>A0AA39Z2P1</accession>
<evidence type="ECO:0000313" key="3">
    <source>
        <dbReference type="Proteomes" id="UP001174997"/>
    </source>
</evidence>